<evidence type="ECO:0000256" key="1">
    <source>
        <dbReference type="SAM" id="SignalP"/>
    </source>
</evidence>
<feature type="signal peptide" evidence="1">
    <location>
        <begin position="1"/>
        <end position="22"/>
    </location>
</feature>
<organism evidence="2 3">
    <name type="scientific">Apostasia shenzhenica</name>
    <dbReference type="NCBI Taxonomy" id="1088818"/>
    <lineage>
        <taxon>Eukaryota</taxon>
        <taxon>Viridiplantae</taxon>
        <taxon>Streptophyta</taxon>
        <taxon>Embryophyta</taxon>
        <taxon>Tracheophyta</taxon>
        <taxon>Spermatophyta</taxon>
        <taxon>Magnoliopsida</taxon>
        <taxon>Liliopsida</taxon>
        <taxon>Asparagales</taxon>
        <taxon>Orchidaceae</taxon>
        <taxon>Apostasioideae</taxon>
        <taxon>Apostasia</taxon>
    </lineage>
</organism>
<sequence length="53" mass="6092">MHRGQLWLENLLLFAVLRLQRAAVLMGKDRKLWKAHCDILSNSWCAVFALGVV</sequence>
<evidence type="ECO:0000313" key="2">
    <source>
        <dbReference type="EMBL" id="PKA65231.1"/>
    </source>
</evidence>
<feature type="chain" id="PRO_5014123594" evidence="1">
    <location>
        <begin position="23"/>
        <end position="53"/>
    </location>
</feature>
<evidence type="ECO:0000313" key="3">
    <source>
        <dbReference type="Proteomes" id="UP000236161"/>
    </source>
</evidence>
<accession>A0A2I0BBS7</accession>
<keyword evidence="1" id="KW-0732">Signal</keyword>
<name>A0A2I0BBS7_9ASPA</name>
<keyword evidence="3" id="KW-1185">Reference proteome</keyword>
<dbReference type="AlphaFoldDB" id="A0A2I0BBS7"/>
<proteinExistence type="predicted"/>
<gene>
    <name evidence="2" type="ORF">AXF42_Ash013352</name>
</gene>
<dbReference type="Proteomes" id="UP000236161">
    <property type="component" value="Unassembled WGS sequence"/>
</dbReference>
<reference evidence="2 3" key="1">
    <citation type="journal article" date="2017" name="Nature">
        <title>The Apostasia genome and the evolution of orchids.</title>
        <authorList>
            <person name="Zhang G.Q."/>
            <person name="Liu K.W."/>
            <person name="Li Z."/>
            <person name="Lohaus R."/>
            <person name="Hsiao Y.Y."/>
            <person name="Niu S.C."/>
            <person name="Wang J.Y."/>
            <person name="Lin Y.C."/>
            <person name="Xu Q."/>
            <person name="Chen L.J."/>
            <person name="Yoshida K."/>
            <person name="Fujiwara S."/>
            <person name="Wang Z.W."/>
            <person name="Zhang Y.Q."/>
            <person name="Mitsuda N."/>
            <person name="Wang M."/>
            <person name="Liu G.H."/>
            <person name="Pecoraro L."/>
            <person name="Huang H.X."/>
            <person name="Xiao X.J."/>
            <person name="Lin M."/>
            <person name="Wu X.Y."/>
            <person name="Wu W.L."/>
            <person name="Chen Y.Y."/>
            <person name="Chang S.B."/>
            <person name="Sakamoto S."/>
            <person name="Ohme-Takagi M."/>
            <person name="Yagi M."/>
            <person name="Zeng S.J."/>
            <person name="Shen C.Y."/>
            <person name="Yeh C.M."/>
            <person name="Luo Y.B."/>
            <person name="Tsai W.C."/>
            <person name="Van de Peer Y."/>
            <person name="Liu Z.J."/>
        </authorList>
    </citation>
    <scope>NUCLEOTIDE SEQUENCE [LARGE SCALE GENOMIC DNA]</scope>
    <source>
        <strain evidence="3">cv. Shenzhen</strain>
        <tissue evidence="2">Stem</tissue>
    </source>
</reference>
<protein>
    <submittedName>
        <fullName evidence="2">Uncharacterized protein</fullName>
    </submittedName>
</protein>
<dbReference type="EMBL" id="KZ451896">
    <property type="protein sequence ID" value="PKA65231.1"/>
    <property type="molecule type" value="Genomic_DNA"/>
</dbReference>